<reference evidence="2" key="1">
    <citation type="journal article" date="2021" name="PeerJ">
        <title>Extensive microbial diversity within the chicken gut microbiome revealed by metagenomics and culture.</title>
        <authorList>
            <person name="Gilroy R."/>
            <person name="Ravi A."/>
            <person name="Getino M."/>
            <person name="Pursley I."/>
            <person name="Horton D.L."/>
            <person name="Alikhan N.F."/>
            <person name="Baker D."/>
            <person name="Gharbi K."/>
            <person name="Hall N."/>
            <person name="Watson M."/>
            <person name="Adriaenssens E.M."/>
            <person name="Foster-Nyarko E."/>
            <person name="Jarju S."/>
            <person name="Secka A."/>
            <person name="Antonio M."/>
            <person name="Oren A."/>
            <person name="Chaudhuri R.R."/>
            <person name="La Ragione R."/>
            <person name="Hildebrand F."/>
            <person name="Pallen M.J."/>
        </authorList>
    </citation>
    <scope>NUCLEOTIDE SEQUENCE</scope>
    <source>
        <strain evidence="2">CHK139-4039</strain>
    </source>
</reference>
<sequence>MRFPDIPPRHRRIVRTVTTVGTAALALVRRRDVPAEHETALRFATSLANAGLTWFAGTRAFADTDGIELDLGGGRRNAGVPVRYQTWELSSDDEGSPFEAEDAKAKAFRNACVAAASGLVSWAAWTPIENIADVIDAKLPTGLGRWLGAGASGGFVALTPVLLDKLQDLDATGLEDLEYAPVEIELPTHIRESVNLLLSQPHPIGQTTAEAVSEQLDTARFVVWVNYPRTEYPGNEPITLAPDQLAEVIGDEDIERIDVYPSASSPRVVPGTQTYPVVGIRDTMDKEPGATSVMELSLSIVNGYLDGISFSAPDSEVRVSDDLPADSVPGTLHPEGLEQESDDAGYWSSFEIIDEEEQSTMLATWPAPDQLTFRTDGN</sequence>
<proteinExistence type="predicted"/>
<dbReference type="Proteomes" id="UP000743760">
    <property type="component" value="Unassembled WGS sequence"/>
</dbReference>
<reference evidence="2" key="2">
    <citation type="submission" date="2021-09" db="EMBL/GenBank/DDBJ databases">
        <authorList>
            <person name="Gilroy R."/>
        </authorList>
    </citation>
    <scope>NUCLEOTIDE SEQUENCE</scope>
    <source>
        <strain evidence="2">CHK139-4039</strain>
    </source>
</reference>
<organism evidence="2 3">
    <name type="scientific">Brevibacterium epidermidis</name>
    <dbReference type="NCBI Taxonomy" id="1698"/>
    <lineage>
        <taxon>Bacteria</taxon>
        <taxon>Bacillati</taxon>
        <taxon>Actinomycetota</taxon>
        <taxon>Actinomycetes</taxon>
        <taxon>Micrococcales</taxon>
        <taxon>Brevibacteriaceae</taxon>
        <taxon>Brevibacterium</taxon>
    </lineage>
</organism>
<evidence type="ECO:0000256" key="1">
    <source>
        <dbReference type="SAM" id="MobiDB-lite"/>
    </source>
</evidence>
<gene>
    <name evidence="2" type="ORF">K8V74_00605</name>
</gene>
<name>A0A9D2UK05_BREEP</name>
<evidence type="ECO:0000313" key="3">
    <source>
        <dbReference type="Proteomes" id="UP000743760"/>
    </source>
</evidence>
<evidence type="ECO:0000313" key="2">
    <source>
        <dbReference type="EMBL" id="HJE76427.1"/>
    </source>
</evidence>
<comment type="caution">
    <text evidence="2">The sequence shown here is derived from an EMBL/GenBank/DDBJ whole genome shotgun (WGS) entry which is preliminary data.</text>
</comment>
<feature type="region of interest" description="Disordered" evidence="1">
    <location>
        <begin position="317"/>
        <end position="344"/>
    </location>
</feature>
<dbReference type="EMBL" id="DYXR01000022">
    <property type="protein sequence ID" value="HJE76427.1"/>
    <property type="molecule type" value="Genomic_DNA"/>
</dbReference>
<dbReference type="AlphaFoldDB" id="A0A9D2UK05"/>
<accession>A0A9D2UK05</accession>
<protein>
    <submittedName>
        <fullName evidence="2">Uncharacterized protein</fullName>
    </submittedName>
</protein>